<dbReference type="PANTHER" id="PTHR47947">
    <property type="entry name" value="CYTOCHROME P450 82C3-RELATED"/>
    <property type="match status" value="1"/>
</dbReference>
<keyword evidence="8 10" id="KW-0408">Iron</keyword>
<evidence type="ECO:0000256" key="6">
    <source>
        <dbReference type="ARBA" id="ARBA00022989"/>
    </source>
</evidence>
<dbReference type="InterPro" id="IPR001128">
    <property type="entry name" value="Cyt_P450"/>
</dbReference>
<evidence type="ECO:0000256" key="8">
    <source>
        <dbReference type="ARBA" id="ARBA00023004"/>
    </source>
</evidence>
<sequence length="249" mass="28034">MTTTMMPFGMGRRRCPGEGLALKEIGLVLGILIQCFQWKRIGAEEVDMTEGSGLTMPRAKHLEALCRPHQYMVKVKILESKQLKGNFQSGRLRGSVLDNERSGRTNVELGSSINGGWSASLGGGSEWLRGEIYTVFLHFLAPKTLADVGDTLFFCWNRFPSSYLAEWSYGYEGRLLFVNLGHTNVEERSSFCCSLELANKRRAQELCVRMSGVRMRESSRSLLQNLKNGTIYPEEASCLLETLHQRVQI</sequence>
<dbReference type="GO" id="GO:0004497">
    <property type="term" value="F:monooxygenase activity"/>
    <property type="evidence" value="ECO:0007669"/>
    <property type="project" value="UniProtKB-KW"/>
</dbReference>
<accession>A0A8T3C848</accession>
<evidence type="ECO:0000313" key="11">
    <source>
        <dbReference type="EMBL" id="KAI0527480.1"/>
    </source>
</evidence>
<evidence type="ECO:0000256" key="1">
    <source>
        <dbReference type="ARBA" id="ARBA00004167"/>
    </source>
</evidence>
<dbReference type="SUPFAM" id="SSF48264">
    <property type="entry name" value="Cytochrome P450"/>
    <property type="match status" value="1"/>
</dbReference>
<dbReference type="AlphaFoldDB" id="A0A8T3C848"/>
<comment type="caution">
    <text evidence="11">The sequence shown here is derived from an EMBL/GenBank/DDBJ whole genome shotgun (WGS) entry which is preliminary data.</text>
</comment>
<reference evidence="11" key="1">
    <citation type="journal article" date="2022" name="Front. Genet.">
        <title>Chromosome-Scale Assembly of the Dendrobium nobile Genome Provides Insights Into the Molecular Mechanism of the Biosynthesis of the Medicinal Active Ingredient of Dendrobium.</title>
        <authorList>
            <person name="Xu Q."/>
            <person name="Niu S.-C."/>
            <person name="Li K.-L."/>
            <person name="Zheng P.-J."/>
            <person name="Zhang X.-J."/>
            <person name="Jia Y."/>
            <person name="Liu Y."/>
            <person name="Niu Y.-X."/>
            <person name="Yu L.-H."/>
            <person name="Chen D.-F."/>
            <person name="Zhang G.-Q."/>
        </authorList>
    </citation>
    <scope>NUCLEOTIDE SEQUENCE</scope>
    <source>
        <tissue evidence="11">Leaf</tissue>
    </source>
</reference>
<dbReference type="PRINTS" id="PR00463">
    <property type="entry name" value="EP450I"/>
</dbReference>
<dbReference type="InterPro" id="IPR002401">
    <property type="entry name" value="Cyt_P450_E_grp-I"/>
</dbReference>
<dbReference type="GO" id="GO:0016020">
    <property type="term" value="C:membrane"/>
    <property type="evidence" value="ECO:0007669"/>
    <property type="project" value="UniProtKB-SubCell"/>
</dbReference>
<keyword evidence="9" id="KW-0472">Membrane</keyword>
<dbReference type="GO" id="GO:0020037">
    <property type="term" value="F:heme binding"/>
    <property type="evidence" value="ECO:0007669"/>
    <property type="project" value="InterPro"/>
</dbReference>
<evidence type="ECO:0000256" key="9">
    <source>
        <dbReference type="ARBA" id="ARBA00023136"/>
    </source>
</evidence>
<dbReference type="PANTHER" id="PTHR47947:SF62">
    <property type="entry name" value="CYTOCHROME P450, FAMILY 81, SUBFAMILY D, POLYPEPTIDE 5"/>
    <property type="match status" value="1"/>
</dbReference>
<keyword evidence="3 10" id="KW-0349">Heme</keyword>
<dbReference type="Pfam" id="PF00067">
    <property type="entry name" value="p450"/>
    <property type="match status" value="1"/>
</dbReference>
<gene>
    <name evidence="11" type="ORF">KFK09_003081</name>
</gene>
<dbReference type="Proteomes" id="UP000829196">
    <property type="component" value="Unassembled WGS sequence"/>
</dbReference>
<evidence type="ECO:0000313" key="12">
    <source>
        <dbReference type="Proteomes" id="UP000829196"/>
    </source>
</evidence>
<evidence type="ECO:0000256" key="2">
    <source>
        <dbReference type="ARBA" id="ARBA00010617"/>
    </source>
</evidence>
<dbReference type="InterPro" id="IPR050651">
    <property type="entry name" value="Plant_Cytochrome_P450_Monoox"/>
</dbReference>
<dbReference type="EMBL" id="JAGYWB010000003">
    <property type="protein sequence ID" value="KAI0527480.1"/>
    <property type="molecule type" value="Genomic_DNA"/>
</dbReference>
<evidence type="ECO:0000256" key="10">
    <source>
        <dbReference type="RuleBase" id="RU000461"/>
    </source>
</evidence>
<dbReference type="GO" id="GO:0016705">
    <property type="term" value="F:oxidoreductase activity, acting on paired donors, with incorporation or reduction of molecular oxygen"/>
    <property type="evidence" value="ECO:0007669"/>
    <property type="project" value="InterPro"/>
</dbReference>
<keyword evidence="4" id="KW-0812">Transmembrane</keyword>
<dbReference type="GO" id="GO:0005506">
    <property type="term" value="F:iron ion binding"/>
    <property type="evidence" value="ECO:0007669"/>
    <property type="project" value="InterPro"/>
</dbReference>
<evidence type="ECO:0000256" key="7">
    <source>
        <dbReference type="ARBA" id="ARBA00023002"/>
    </source>
</evidence>
<dbReference type="InterPro" id="IPR017972">
    <property type="entry name" value="Cyt_P450_CS"/>
</dbReference>
<dbReference type="Gene3D" id="1.10.630.10">
    <property type="entry name" value="Cytochrome P450"/>
    <property type="match status" value="1"/>
</dbReference>
<dbReference type="InterPro" id="IPR036396">
    <property type="entry name" value="Cyt_P450_sf"/>
</dbReference>
<comment type="similarity">
    <text evidence="2 10">Belongs to the cytochrome P450 family.</text>
</comment>
<protein>
    <recommendedName>
        <fullName evidence="13">Cytochrome P450</fullName>
    </recommendedName>
</protein>
<keyword evidence="7 10" id="KW-0560">Oxidoreductase</keyword>
<evidence type="ECO:0008006" key="13">
    <source>
        <dbReference type="Google" id="ProtNLM"/>
    </source>
</evidence>
<evidence type="ECO:0000256" key="3">
    <source>
        <dbReference type="ARBA" id="ARBA00022617"/>
    </source>
</evidence>
<keyword evidence="5 10" id="KW-0479">Metal-binding</keyword>
<keyword evidence="10" id="KW-0503">Monooxygenase</keyword>
<proteinExistence type="inferred from homology"/>
<dbReference type="OrthoDB" id="2789670at2759"/>
<evidence type="ECO:0000256" key="4">
    <source>
        <dbReference type="ARBA" id="ARBA00022692"/>
    </source>
</evidence>
<keyword evidence="12" id="KW-1185">Reference proteome</keyword>
<name>A0A8T3C848_DENNO</name>
<comment type="subcellular location">
    <subcellularLocation>
        <location evidence="1">Membrane</location>
        <topology evidence="1">Single-pass membrane protein</topology>
    </subcellularLocation>
</comment>
<organism evidence="11 12">
    <name type="scientific">Dendrobium nobile</name>
    <name type="common">Orchid</name>
    <dbReference type="NCBI Taxonomy" id="94219"/>
    <lineage>
        <taxon>Eukaryota</taxon>
        <taxon>Viridiplantae</taxon>
        <taxon>Streptophyta</taxon>
        <taxon>Embryophyta</taxon>
        <taxon>Tracheophyta</taxon>
        <taxon>Spermatophyta</taxon>
        <taxon>Magnoliopsida</taxon>
        <taxon>Liliopsida</taxon>
        <taxon>Asparagales</taxon>
        <taxon>Orchidaceae</taxon>
        <taxon>Epidendroideae</taxon>
        <taxon>Malaxideae</taxon>
        <taxon>Dendrobiinae</taxon>
        <taxon>Dendrobium</taxon>
    </lineage>
</organism>
<keyword evidence="6" id="KW-1133">Transmembrane helix</keyword>
<evidence type="ECO:0000256" key="5">
    <source>
        <dbReference type="ARBA" id="ARBA00022723"/>
    </source>
</evidence>
<dbReference type="PROSITE" id="PS00086">
    <property type="entry name" value="CYTOCHROME_P450"/>
    <property type="match status" value="1"/>
</dbReference>